<feature type="transmembrane region" description="Helical" evidence="7">
    <location>
        <begin position="213"/>
        <end position="231"/>
    </location>
</feature>
<comment type="subcellular location">
    <subcellularLocation>
        <location evidence="7">Cell membrane</location>
        <topology evidence="7">Multi-pass membrane protein</topology>
    </subcellularLocation>
</comment>
<sequence length="497" mass="55451">MINYVSSSFDLFGLTIHWYAVCILIGIVLAVVAGVREGKKIGIPSDYIYTGLVIVLPCAIIGARLWYVLFNLSHFHSFMEVIGFNSNGQFVGLSGLAIQGGVLASLIAIYLYCRFRKISLYRILDVVAPGFLIGQICGRWGNFFNHELYGPKVVNTDLFEALLPSFITENMRIPENGPYYHPTFLYESLLNLLGLIVMFVLRRKSKKLQSGDLIGLYMIWYGGVRIFTEILRGKSGADEILMVGNVPVSILFSVLFIVGGIAFLVVKRFFGPKTSYLSLLKEIRENRYDTVLFDLDGTLLNTKELIDRSFIHTFEHFRPTLRLSDEELDSFFGPSLKQTFSRYSDDETEIAEMIAYYRSFNVEAHDEMVTAFPGAKALIRTLSKKGYHVGVVSSKKKDLVEHGLDLFGMLPYMEIIIGEEEVTHPKPDPEGIKMALAACGSKKALYVGDGVGDIEAGKAAGIDTVGVLYSKRKEQILAASPTYTIKNLADLLPILTE</sequence>
<dbReference type="EC" id="2.5.1.145" evidence="7"/>
<protein>
    <recommendedName>
        <fullName evidence="7">Phosphatidylglycerol--prolipoprotein diacylglyceryl transferase</fullName>
        <ecNumber evidence="7">2.5.1.145</ecNumber>
    </recommendedName>
</protein>
<dbReference type="InterPro" id="IPR023198">
    <property type="entry name" value="PGP-like_dom2"/>
</dbReference>
<evidence type="ECO:0000313" key="8">
    <source>
        <dbReference type="EMBL" id="HIT50433.1"/>
    </source>
</evidence>
<organism evidence="8 9">
    <name type="scientific">Candidatus Pelethenecus faecipullorum</name>
    <dbReference type="NCBI Taxonomy" id="2840900"/>
    <lineage>
        <taxon>Bacteria</taxon>
        <taxon>Bacillati</taxon>
        <taxon>Mycoplasmatota</taxon>
        <taxon>Mollicutes</taxon>
        <taxon>Candidatus Pelethenecus</taxon>
    </lineage>
</organism>
<keyword evidence="2 7" id="KW-1003">Cell membrane</keyword>
<evidence type="ECO:0000256" key="4">
    <source>
        <dbReference type="ARBA" id="ARBA00022692"/>
    </source>
</evidence>
<feature type="transmembrane region" description="Helical" evidence="7">
    <location>
        <begin position="120"/>
        <end position="141"/>
    </location>
</feature>
<feature type="transmembrane region" description="Helical" evidence="7">
    <location>
        <begin position="243"/>
        <end position="266"/>
    </location>
</feature>
<comment type="pathway">
    <text evidence="7">Protein modification; lipoprotein biosynthesis (diacylglyceryl transfer).</text>
</comment>
<dbReference type="EMBL" id="DVLF01000170">
    <property type="protein sequence ID" value="HIT50433.1"/>
    <property type="molecule type" value="Genomic_DNA"/>
</dbReference>
<evidence type="ECO:0000256" key="2">
    <source>
        <dbReference type="ARBA" id="ARBA00022475"/>
    </source>
</evidence>
<evidence type="ECO:0000256" key="5">
    <source>
        <dbReference type="ARBA" id="ARBA00022989"/>
    </source>
</evidence>
<feature type="transmembrane region" description="Helical" evidence="7">
    <location>
        <begin position="184"/>
        <end position="201"/>
    </location>
</feature>
<comment type="function">
    <text evidence="7">Catalyzes the transfer of the diacylglyceryl group from phosphatidylglycerol to the sulfhydryl group of the N-terminal cysteine of a prolipoprotein, the first step in the formation of mature lipoproteins.</text>
</comment>
<name>A0A9D1KK16_9MOLU</name>
<feature type="transmembrane region" description="Helical" evidence="7">
    <location>
        <begin position="16"/>
        <end position="35"/>
    </location>
</feature>
<dbReference type="Gene3D" id="1.10.150.240">
    <property type="entry name" value="Putative phosphatase, domain 2"/>
    <property type="match status" value="1"/>
</dbReference>
<dbReference type="SFLD" id="SFLDS00003">
    <property type="entry name" value="Haloacid_Dehalogenase"/>
    <property type="match status" value="1"/>
</dbReference>
<dbReference type="PANTHER" id="PTHR30589:SF0">
    <property type="entry name" value="PHOSPHATIDYLGLYCEROL--PROLIPOPROTEIN DIACYLGLYCERYL TRANSFERASE"/>
    <property type="match status" value="1"/>
</dbReference>
<dbReference type="Proteomes" id="UP000886758">
    <property type="component" value="Unassembled WGS sequence"/>
</dbReference>
<dbReference type="GO" id="GO:0005886">
    <property type="term" value="C:plasma membrane"/>
    <property type="evidence" value="ECO:0007669"/>
    <property type="project" value="UniProtKB-SubCell"/>
</dbReference>
<proteinExistence type="inferred from homology"/>
<evidence type="ECO:0000256" key="7">
    <source>
        <dbReference type="HAMAP-Rule" id="MF_01147"/>
    </source>
</evidence>
<dbReference type="AlphaFoldDB" id="A0A9D1KK16"/>
<dbReference type="PANTHER" id="PTHR30589">
    <property type="entry name" value="PROLIPOPROTEIN DIACYLGLYCERYL TRANSFERASE"/>
    <property type="match status" value="1"/>
</dbReference>
<feature type="transmembrane region" description="Helical" evidence="7">
    <location>
        <begin position="90"/>
        <end position="113"/>
    </location>
</feature>
<accession>A0A9D1KK16</accession>
<feature type="binding site" evidence="7">
    <location>
        <position position="139"/>
    </location>
    <ligand>
        <name>a 1,2-diacyl-sn-glycero-3-phospho-(1'-sn-glycerol)</name>
        <dbReference type="ChEBI" id="CHEBI:64716"/>
    </ligand>
</feature>
<keyword evidence="5 7" id="KW-1133">Transmembrane helix</keyword>
<evidence type="ECO:0000256" key="3">
    <source>
        <dbReference type="ARBA" id="ARBA00022679"/>
    </source>
</evidence>
<feature type="transmembrane region" description="Helical" evidence="7">
    <location>
        <begin position="47"/>
        <end position="70"/>
    </location>
</feature>
<evidence type="ECO:0000256" key="1">
    <source>
        <dbReference type="ARBA" id="ARBA00007150"/>
    </source>
</evidence>
<dbReference type="InterPro" id="IPR023214">
    <property type="entry name" value="HAD_sf"/>
</dbReference>
<dbReference type="NCBIfam" id="TIGR01549">
    <property type="entry name" value="HAD-SF-IA-v1"/>
    <property type="match status" value="1"/>
</dbReference>
<dbReference type="PROSITE" id="PS01311">
    <property type="entry name" value="LGT"/>
    <property type="match status" value="1"/>
</dbReference>
<keyword evidence="4 7" id="KW-0812">Transmembrane</keyword>
<dbReference type="SUPFAM" id="SSF56784">
    <property type="entry name" value="HAD-like"/>
    <property type="match status" value="1"/>
</dbReference>
<dbReference type="InterPro" id="IPR006439">
    <property type="entry name" value="HAD-SF_hydro_IA"/>
</dbReference>
<evidence type="ECO:0000313" key="9">
    <source>
        <dbReference type="Proteomes" id="UP000886758"/>
    </source>
</evidence>
<dbReference type="Gene3D" id="3.40.50.1000">
    <property type="entry name" value="HAD superfamily/HAD-like"/>
    <property type="match status" value="1"/>
</dbReference>
<reference evidence="8" key="1">
    <citation type="submission" date="2020-10" db="EMBL/GenBank/DDBJ databases">
        <authorList>
            <person name="Gilroy R."/>
        </authorList>
    </citation>
    <scope>NUCLEOTIDE SEQUENCE</scope>
    <source>
        <strain evidence="8">ChiW17-6978</strain>
    </source>
</reference>
<dbReference type="GO" id="GO:0008961">
    <property type="term" value="F:phosphatidylglycerol-prolipoprotein diacylglyceryl transferase activity"/>
    <property type="evidence" value="ECO:0007669"/>
    <property type="project" value="UniProtKB-UniRule"/>
</dbReference>
<dbReference type="InterPro" id="IPR036412">
    <property type="entry name" value="HAD-like_sf"/>
</dbReference>
<dbReference type="InterPro" id="IPR041492">
    <property type="entry name" value="HAD_2"/>
</dbReference>
<dbReference type="SFLD" id="SFLDG01129">
    <property type="entry name" value="C1.5:_HAD__Beta-PGM__Phosphata"/>
    <property type="match status" value="1"/>
</dbReference>
<comment type="caution">
    <text evidence="8">The sequence shown here is derived from an EMBL/GenBank/DDBJ whole genome shotgun (WGS) entry which is preliminary data.</text>
</comment>
<reference evidence="8" key="2">
    <citation type="journal article" date="2021" name="PeerJ">
        <title>Extensive microbial diversity within the chicken gut microbiome revealed by metagenomics and culture.</title>
        <authorList>
            <person name="Gilroy R."/>
            <person name="Ravi A."/>
            <person name="Getino M."/>
            <person name="Pursley I."/>
            <person name="Horton D.L."/>
            <person name="Alikhan N.F."/>
            <person name="Baker D."/>
            <person name="Gharbi K."/>
            <person name="Hall N."/>
            <person name="Watson M."/>
            <person name="Adriaenssens E.M."/>
            <person name="Foster-Nyarko E."/>
            <person name="Jarju S."/>
            <person name="Secka A."/>
            <person name="Antonio M."/>
            <person name="Oren A."/>
            <person name="Chaudhuri R.R."/>
            <person name="La Ragione R."/>
            <person name="Hildebrand F."/>
            <person name="Pallen M.J."/>
        </authorList>
    </citation>
    <scope>NUCLEOTIDE SEQUENCE</scope>
    <source>
        <strain evidence="8">ChiW17-6978</strain>
    </source>
</reference>
<keyword evidence="6 7" id="KW-0472">Membrane</keyword>
<evidence type="ECO:0000256" key="6">
    <source>
        <dbReference type="ARBA" id="ARBA00023136"/>
    </source>
</evidence>
<dbReference type="Pfam" id="PF13419">
    <property type="entry name" value="HAD_2"/>
    <property type="match status" value="1"/>
</dbReference>
<dbReference type="GO" id="GO:0042158">
    <property type="term" value="P:lipoprotein biosynthetic process"/>
    <property type="evidence" value="ECO:0007669"/>
    <property type="project" value="UniProtKB-UniRule"/>
</dbReference>
<dbReference type="NCBIfam" id="TIGR00544">
    <property type="entry name" value="lgt"/>
    <property type="match status" value="1"/>
</dbReference>
<dbReference type="HAMAP" id="MF_01147">
    <property type="entry name" value="Lgt"/>
    <property type="match status" value="1"/>
</dbReference>
<dbReference type="Pfam" id="PF01790">
    <property type="entry name" value="LGT"/>
    <property type="match status" value="1"/>
</dbReference>
<gene>
    <name evidence="7 8" type="primary">lgt</name>
    <name evidence="8" type="ORF">IAD46_05340</name>
</gene>
<keyword evidence="3 7" id="KW-0808">Transferase</keyword>
<dbReference type="SFLD" id="SFLDG01135">
    <property type="entry name" value="C1.5.6:_HAD__Beta-PGM__Phospha"/>
    <property type="match status" value="1"/>
</dbReference>
<dbReference type="InterPro" id="IPR001640">
    <property type="entry name" value="Lgt"/>
</dbReference>
<comment type="catalytic activity">
    <reaction evidence="7">
        <text>L-cysteinyl-[prolipoprotein] + a 1,2-diacyl-sn-glycero-3-phospho-(1'-sn-glycerol) = an S-1,2-diacyl-sn-glyceryl-L-cysteinyl-[prolipoprotein] + sn-glycerol 1-phosphate + H(+)</text>
        <dbReference type="Rhea" id="RHEA:56712"/>
        <dbReference type="Rhea" id="RHEA-COMP:14679"/>
        <dbReference type="Rhea" id="RHEA-COMP:14680"/>
        <dbReference type="ChEBI" id="CHEBI:15378"/>
        <dbReference type="ChEBI" id="CHEBI:29950"/>
        <dbReference type="ChEBI" id="CHEBI:57685"/>
        <dbReference type="ChEBI" id="CHEBI:64716"/>
        <dbReference type="ChEBI" id="CHEBI:140658"/>
        <dbReference type="EC" id="2.5.1.145"/>
    </reaction>
</comment>
<comment type="similarity">
    <text evidence="1 7">Belongs to the Lgt family.</text>
</comment>